<dbReference type="InterPro" id="IPR036397">
    <property type="entry name" value="RNaseH_sf"/>
</dbReference>
<evidence type="ECO:0000256" key="3">
    <source>
        <dbReference type="ARBA" id="ARBA00022801"/>
    </source>
</evidence>
<dbReference type="InterPro" id="IPR051132">
    <property type="entry name" value="3-5_Exonuclease_domain"/>
</dbReference>
<dbReference type="SMART" id="SM00474">
    <property type="entry name" value="35EXOc"/>
    <property type="match status" value="1"/>
</dbReference>
<dbReference type="InterPro" id="IPR002562">
    <property type="entry name" value="3'-5'_exonuclease_dom"/>
</dbReference>
<dbReference type="SUPFAM" id="SSF53098">
    <property type="entry name" value="Ribonuclease H-like"/>
    <property type="match status" value="1"/>
</dbReference>
<name>A0ABV1M7Y0_9NEIS</name>
<sequence length="198" mass="21853">MKITRHIPREEIKALPLFAGLTLPQITLVRDDAMLAAATARLATEPVLGFDTESRPTFHKGQQPTGPHLVQLATADHAWLFPLGEGPMPPALAALLARRDLTLAGFDLSSDRAHLKNRFGVTDLQLLDIGKLFQCEDKRLTIGAVQAVAQLFGQYFRKSKKVSTSNWSLRALSEAQQLYAANDAWVAYRVWQVLQPAG</sequence>
<gene>
    <name evidence="9" type="ORF">ABNW52_13685</name>
</gene>
<keyword evidence="2" id="KW-0479">Metal-binding</keyword>
<dbReference type="PANTHER" id="PTHR13620:SF109">
    <property type="entry name" value="3'-5' EXONUCLEASE"/>
    <property type="match status" value="1"/>
</dbReference>
<evidence type="ECO:0000256" key="7">
    <source>
        <dbReference type="ARBA" id="ARBA00042761"/>
    </source>
</evidence>
<evidence type="ECO:0000256" key="2">
    <source>
        <dbReference type="ARBA" id="ARBA00022723"/>
    </source>
</evidence>
<accession>A0ABV1M7Y0</accession>
<keyword evidence="1" id="KW-0540">Nuclease</keyword>
<dbReference type="PANTHER" id="PTHR13620">
    <property type="entry name" value="3-5 EXONUCLEASE"/>
    <property type="match status" value="1"/>
</dbReference>
<keyword evidence="3 9" id="KW-0378">Hydrolase</keyword>
<protein>
    <recommendedName>
        <fullName evidence="6">3'-5' exonuclease</fullName>
    </recommendedName>
    <alternativeName>
        <fullName evidence="7">Werner Syndrome-like exonuclease</fullName>
    </alternativeName>
</protein>
<evidence type="ECO:0000313" key="9">
    <source>
        <dbReference type="EMBL" id="MEQ6291665.1"/>
    </source>
</evidence>
<evidence type="ECO:0000313" key="10">
    <source>
        <dbReference type="Proteomes" id="UP001433638"/>
    </source>
</evidence>
<evidence type="ECO:0000256" key="1">
    <source>
        <dbReference type="ARBA" id="ARBA00022722"/>
    </source>
</evidence>
<comment type="caution">
    <text evidence="9">The sequence shown here is derived from an EMBL/GenBank/DDBJ whole genome shotgun (WGS) entry which is preliminary data.</text>
</comment>
<feature type="domain" description="3'-5' exonuclease" evidence="8">
    <location>
        <begin position="26"/>
        <end position="197"/>
    </location>
</feature>
<keyword evidence="10" id="KW-1185">Reference proteome</keyword>
<organism evidence="9 10">
    <name type="scientific">Vogesella oryzagri</name>
    <dbReference type="NCBI Taxonomy" id="3160864"/>
    <lineage>
        <taxon>Bacteria</taxon>
        <taxon>Pseudomonadati</taxon>
        <taxon>Pseudomonadota</taxon>
        <taxon>Betaproteobacteria</taxon>
        <taxon>Neisseriales</taxon>
        <taxon>Chromobacteriaceae</taxon>
        <taxon>Vogesella</taxon>
    </lineage>
</organism>
<proteinExistence type="predicted"/>
<dbReference type="RefSeq" id="WP_349588836.1">
    <property type="nucleotide sequence ID" value="NZ_JBEFLD010000007.1"/>
</dbReference>
<evidence type="ECO:0000256" key="6">
    <source>
        <dbReference type="ARBA" id="ARBA00040531"/>
    </source>
</evidence>
<evidence type="ECO:0000256" key="4">
    <source>
        <dbReference type="ARBA" id="ARBA00022839"/>
    </source>
</evidence>
<evidence type="ECO:0000259" key="8">
    <source>
        <dbReference type="SMART" id="SM00474"/>
    </source>
</evidence>
<dbReference type="Proteomes" id="UP001433638">
    <property type="component" value="Unassembled WGS sequence"/>
</dbReference>
<dbReference type="Gene3D" id="3.30.420.10">
    <property type="entry name" value="Ribonuclease H-like superfamily/Ribonuclease H"/>
    <property type="match status" value="1"/>
</dbReference>
<evidence type="ECO:0000256" key="5">
    <source>
        <dbReference type="ARBA" id="ARBA00022842"/>
    </source>
</evidence>
<keyword evidence="4 9" id="KW-0269">Exonuclease</keyword>
<dbReference type="InterPro" id="IPR012337">
    <property type="entry name" value="RNaseH-like_sf"/>
</dbReference>
<dbReference type="EMBL" id="JBEFLD010000007">
    <property type="protein sequence ID" value="MEQ6291665.1"/>
    <property type="molecule type" value="Genomic_DNA"/>
</dbReference>
<keyword evidence="5" id="KW-0460">Magnesium</keyword>
<reference evidence="9" key="1">
    <citation type="submission" date="2024-06" db="EMBL/GenBank/DDBJ databases">
        <title>Genome sequence of Vogesella sp. MAHUQ-64.</title>
        <authorList>
            <person name="Huq M.A."/>
        </authorList>
    </citation>
    <scope>NUCLEOTIDE SEQUENCE</scope>
    <source>
        <strain evidence="9">MAHUQ-64</strain>
    </source>
</reference>
<dbReference type="CDD" id="cd06141">
    <property type="entry name" value="WRN_exo"/>
    <property type="match status" value="1"/>
</dbReference>
<dbReference type="Pfam" id="PF01612">
    <property type="entry name" value="DNA_pol_A_exo1"/>
    <property type="match status" value="1"/>
</dbReference>
<dbReference type="GO" id="GO:0004527">
    <property type="term" value="F:exonuclease activity"/>
    <property type="evidence" value="ECO:0007669"/>
    <property type="project" value="UniProtKB-KW"/>
</dbReference>